<comment type="caution">
    <text evidence="5">The sequence shown here is derived from an EMBL/GenBank/DDBJ whole genome shotgun (WGS) entry which is preliminary data.</text>
</comment>
<dbReference type="EMBL" id="CAJNOV010001972">
    <property type="protein sequence ID" value="CAF1085162.1"/>
    <property type="molecule type" value="Genomic_DNA"/>
</dbReference>
<keyword evidence="2" id="KW-0863">Zinc-finger</keyword>
<name>A0A814MW03_9BILA</name>
<dbReference type="Gene3D" id="2.20.25.240">
    <property type="match status" value="1"/>
</dbReference>
<sequence>MREAFVILTSEIQAKSPAISFINSNKGKPLLVADDYTFKLNKATTTTKYWICTINGCAAKVNTDLNNWLMKTVGNHSHLPGKEKLENTLLKLKCFSLYAYLPTTEFDNEVVPFLRRMSHLEKLALSLGLRGRTSFLDGTHLDNCILS</sequence>
<proteinExistence type="predicted"/>
<reference evidence="5" key="1">
    <citation type="submission" date="2021-02" db="EMBL/GenBank/DDBJ databases">
        <authorList>
            <person name="Nowell W R."/>
        </authorList>
    </citation>
    <scope>NUCLEOTIDE SEQUENCE</scope>
</reference>
<evidence type="ECO:0000313" key="5">
    <source>
        <dbReference type="EMBL" id="CAF1085162.1"/>
    </source>
</evidence>
<evidence type="ECO:0000313" key="6">
    <source>
        <dbReference type="Proteomes" id="UP000663855"/>
    </source>
</evidence>
<dbReference type="GO" id="GO:0008270">
    <property type="term" value="F:zinc ion binding"/>
    <property type="evidence" value="ECO:0007669"/>
    <property type="project" value="UniProtKB-KW"/>
</dbReference>
<evidence type="ECO:0000256" key="3">
    <source>
        <dbReference type="ARBA" id="ARBA00022833"/>
    </source>
</evidence>
<keyword evidence="3" id="KW-0862">Zinc</keyword>
<dbReference type="Proteomes" id="UP000663855">
    <property type="component" value="Unassembled WGS sequence"/>
</dbReference>
<protein>
    <recommendedName>
        <fullName evidence="4">FLYWCH-type domain-containing protein</fullName>
    </recommendedName>
</protein>
<gene>
    <name evidence="5" type="ORF">CJN711_LOCUS6395</name>
</gene>
<dbReference type="Pfam" id="PF04500">
    <property type="entry name" value="FLYWCH"/>
    <property type="match status" value="1"/>
</dbReference>
<organism evidence="5 6">
    <name type="scientific">Rotaria magnacalcarata</name>
    <dbReference type="NCBI Taxonomy" id="392030"/>
    <lineage>
        <taxon>Eukaryota</taxon>
        <taxon>Metazoa</taxon>
        <taxon>Spiralia</taxon>
        <taxon>Gnathifera</taxon>
        <taxon>Rotifera</taxon>
        <taxon>Eurotatoria</taxon>
        <taxon>Bdelloidea</taxon>
        <taxon>Philodinida</taxon>
        <taxon>Philodinidae</taxon>
        <taxon>Rotaria</taxon>
    </lineage>
</organism>
<evidence type="ECO:0000259" key="4">
    <source>
        <dbReference type="Pfam" id="PF04500"/>
    </source>
</evidence>
<feature type="domain" description="FLYWCH-type" evidence="4">
    <location>
        <begin position="21"/>
        <end position="78"/>
    </location>
</feature>
<evidence type="ECO:0000256" key="2">
    <source>
        <dbReference type="ARBA" id="ARBA00022771"/>
    </source>
</evidence>
<evidence type="ECO:0000256" key="1">
    <source>
        <dbReference type="ARBA" id="ARBA00022723"/>
    </source>
</evidence>
<accession>A0A814MW03</accession>
<dbReference type="InterPro" id="IPR007588">
    <property type="entry name" value="Znf_FLYWCH"/>
</dbReference>
<keyword evidence="1" id="KW-0479">Metal-binding</keyword>
<dbReference type="AlphaFoldDB" id="A0A814MW03"/>